<dbReference type="PIRSF" id="PIRSF001455">
    <property type="entry name" value="DHQ_synth"/>
    <property type="match status" value="1"/>
</dbReference>
<evidence type="ECO:0000256" key="11">
    <source>
        <dbReference type="ARBA" id="ARBA00022605"/>
    </source>
</evidence>
<evidence type="ECO:0000256" key="5">
    <source>
        <dbReference type="ARBA" id="ARBA00004496"/>
    </source>
</evidence>
<comment type="subcellular location">
    <subcellularLocation>
        <location evidence="5 19">Cytoplasm</location>
    </subcellularLocation>
</comment>
<evidence type="ECO:0000256" key="2">
    <source>
        <dbReference type="ARBA" id="ARBA00001911"/>
    </source>
</evidence>
<evidence type="ECO:0000256" key="4">
    <source>
        <dbReference type="ARBA" id="ARBA00003485"/>
    </source>
</evidence>
<evidence type="ECO:0000313" key="22">
    <source>
        <dbReference type="EMBL" id="NBN87817.1"/>
    </source>
</evidence>
<comment type="similarity">
    <text evidence="7 19">Belongs to the sugar phosphate cyclases superfamily. Dehydroquinate synthase family.</text>
</comment>
<evidence type="ECO:0000259" key="21">
    <source>
        <dbReference type="Pfam" id="PF24621"/>
    </source>
</evidence>
<dbReference type="Pfam" id="PF01761">
    <property type="entry name" value="DHQ_synthase"/>
    <property type="match status" value="1"/>
</dbReference>
<dbReference type="FunFam" id="3.40.50.1970:FF:000007">
    <property type="entry name" value="Pentafunctional AROM polypeptide"/>
    <property type="match status" value="1"/>
</dbReference>
<dbReference type="HAMAP" id="MF_00110">
    <property type="entry name" value="DHQ_synthase"/>
    <property type="match status" value="1"/>
</dbReference>
<feature type="binding site" evidence="19">
    <location>
        <position position="250"/>
    </location>
    <ligand>
        <name>Zn(2+)</name>
        <dbReference type="ChEBI" id="CHEBI:29105"/>
    </ligand>
</feature>
<comment type="cofactor">
    <cofactor evidence="19">
        <name>Co(2+)</name>
        <dbReference type="ChEBI" id="CHEBI:48828"/>
    </cofactor>
    <cofactor evidence="19">
        <name>Zn(2+)</name>
        <dbReference type="ChEBI" id="CHEBI:29105"/>
    </cofactor>
    <text evidence="19">Binds 1 divalent metal cation per subunit. Can use either Co(2+) or Zn(2+).</text>
</comment>
<reference evidence="22" key="1">
    <citation type="submission" date="2018-10" db="EMBL/GenBank/DDBJ databases">
        <title>Iterative Subtractive Binning of Freshwater Chronoseries Metagenomes Recovers Nearly Complete Genomes from over Four Hundred Novel Species.</title>
        <authorList>
            <person name="Rodriguez-R L.M."/>
            <person name="Tsementzi D."/>
            <person name="Luo C."/>
            <person name="Konstantinidis K.T."/>
        </authorList>
    </citation>
    <scope>NUCLEOTIDE SEQUENCE</scope>
    <source>
        <strain evidence="22">WB7_6_001</strain>
    </source>
</reference>
<feature type="binding site" evidence="19">
    <location>
        <position position="153"/>
    </location>
    <ligand>
        <name>NAD(+)</name>
        <dbReference type="ChEBI" id="CHEBI:57540"/>
    </ligand>
</feature>
<dbReference type="GO" id="GO:0000166">
    <property type="term" value="F:nucleotide binding"/>
    <property type="evidence" value="ECO:0007669"/>
    <property type="project" value="UniProtKB-KW"/>
</dbReference>
<dbReference type="InterPro" id="IPR030963">
    <property type="entry name" value="DHQ_synth_fam"/>
</dbReference>
<evidence type="ECO:0000256" key="15">
    <source>
        <dbReference type="ARBA" id="ARBA00023027"/>
    </source>
</evidence>
<evidence type="ECO:0000256" key="19">
    <source>
        <dbReference type="HAMAP-Rule" id="MF_00110"/>
    </source>
</evidence>
<evidence type="ECO:0000259" key="20">
    <source>
        <dbReference type="Pfam" id="PF01761"/>
    </source>
</evidence>
<evidence type="ECO:0000256" key="13">
    <source>
        <dbReference type="ARBA" id="ARBA00022741"/>
    </source>
</evidence>
<dbReference type="Pfam" id="PF24621">
    <property type="entry name" value="DHQS_C"/>
    <property type="match status" value="1"/>
</dbReference>
<feature type="binding site" evidence="19">
    <location>
        <begin position="107"/>
        <end position="111"/>
    </location>
    <ligand>
        <name>NAD(+)</name>
        <dbReference type="ChEBI" id="CHEBI:57540"/>
    </ligand>
</feature>
<proteinExistence type="inferred from homology"/>
<keyword evidence="11 19" id="KW-0028">Amino-acid biosynthesis</keyword>
<evidence type="ECO:0000256" key="1">
    <source>
        <dbReference type="ARBA" id="ARBA00001393"/>
    </source>
</evidence>
<dbReference type="PANTHER" id="PTHR43622:SF7">
    <property type="entry name" value="3-DEHYDROQUINATE SYNTHASE, CHLOROPLASTIC"/>
    <property type="match status" value="1"/>
</dbReference>
<dbReference type="PANTHER" id="PTHR43622">
    <property type="entry name" value="3-DEHYDROQUINATE SYNTHASE"/>
    <property type="match status" value="1"/>
</dbReference>
<keyword evidence="17 19" id="KW-0456">Lyase</keyword>
<keyword evidence="12 19" id="KW-0479">Metal-binding</keyword>
<sequence>MKKITIKVNLNNNSYPIVIGKNILKNTGPEIKRIVPKANKFLLITDKNIPKSYIRSILSSIKSKNKYVFTLSAGEKSKNMNFTNLILKKLFKYNFNRDDCVIALGGGVIGDLSGFASSIFKRGVNFVQIPTTLLAQVDSSIGGKTGINSSEGKNMIGTFYQPKLVLIDPITLKSLPHRHLIAGYAEILKYALIMNTKFFSWLEKNSHSIINLTDINLVMHAIKESCKSKAIVVQKDEKEKNLRAILNFGHTFAHAFEAVKKYSNDLIHGEAVLYGMMIASSLSVKMKMLNINEHQRIKHLYRRLNINYQIKNIFKKKDINKIFNYMKHDKKISGSKINLILLNKIGKAKIVPSDLNKNIKPILVEQFS</sequence>
<dbReference type="InterPro" id="IPR056179">
    <property type="entry name" value="DHQS_C"/>
</dbReference>
<dbReference type="GO" id="GO:0009423">
    <property type="term" value="P:chorismate biosynthetic process"/>
    <property type="evidence" value="ECO:0007669"/>
    <property type="project" value="UniProtKB-UniRule"/>
</dbReference>
<dbReference type="EMBL" id="RGET01000015">
    <property type="protein sequence ID" value="NBN87817.1"/>
    <property type="molecule type" value="Genomic_DNA"/>
</dbReference>
<dbReference type="GO" id="GO:0005737">
    <property type="term" value="C:cytoplasm"/>
    <property type="evidence" value="ECO:0007669"/>
    <property type="project" value="UniProtKB-SubCell"/>
</dbReference>
<keyword evidence="14 19" id="KW-0862">Zinc</keyword>
<keyword evidence="10 19" id="KW-0963">Cytoplasm</keyword>
<dbReference type="CDD" id="cd08195">
    <property type="entry name" value="DHQS"/>
    <property type="match status" value="1"/>
</dbReference>
<keyword evidence="16 19" id="KW-0057">Aromatic amino acid biosynthesis</keyword>
<dbReference type="GO" id="GO:0008652">
    <property type="term" value="P:amino acid biosynthetic process"/>
    <property type="evidence" value="ECO:0007669"/>
    <property type="project" value="UniProtKB-KW"/>
</dbReference>
<protein>
    <recommendedName>
        <fullName evidence="9 19">3-dehydroquinate synthase</fullName>
        <shortName evidence="19">DHQS</shortName>
        <ecNumber evidence="8 19">4.2.3.4</ecNumber>
    </recommendedName>
</protein>
<feature type="binding site" evidence="19">
    <location>
        <position position="268"/>
    </location>
    <ligand>
        <name>Zn(2+)</name>
        <dbReference type="ChEBI" id="CHEBI:29105"/>
    </ligand>
</feature>
<evidence type="ECO:0000313" key="23">
    <source>
        <dbReference type="Proteomes" id="UP000713222"/>
    </source>
</evidence>
<dbReference type="Gene3D" id="3.40.50.1970">
    <property type="match status" value="1"/>
</dbReference>
<dbReference type="InterPro" id="IPR016037">
    <property type="entry name" value="DHQ_synth_AroB"/>
</dbReference>
<feature type="domain" description="3-dehydroquinate synthase C-terminal" evidence="21">
    <location>
        <begin position="183"/>
        <end position="331"/>
    </location>
</feature>
<dbReference type="Proteomes" id="UP000713222">
    <property type="component" value="Unassembled WGS sequence"/>
</dbReference>
<comment type="cofactor">
    <cofactor evidence="3">
        <name>Zn(2+)</name>
        <dbReference type="ChEBI" id="CHEBI:29105"/>
    </cofactor>
</comment>
<comment type="catalytic activity">
    <reaction evidence="1 19">
        <text>7-phospho-2-dehydro-3-deoxy-D-arabino-heptonate = 3-dehydroquinate + phosphate</text>
        <dbReference type="Rhea" id="RHEA:21968"/>
        <dbReference type="ChEBI" id="CHEBI:32364"/>
        <dbReference type="ChEBI" id="CHEBI:43474"/>
        <dbReference type="ChEBI" id="CHEBI:58394"/>
        <dbReference type="EC" id="4.2.3.4"/>
    </reaction>
</comment>
<comment type="function">
    <text evidence="4 19">Catalyzes the conversion of 3-deoxy-D-arabino-heptulosonate 7-phosphate (DAHP) to dehydroquinate (DHQ).</text>
</comment>
<dbReference type="SUPFAM" id="SSF56796">
    <property type="entry name" value="Dehydroquinate synthase-like"/>
    <property type="match status" value="1"/>
</dbReference>
<dbReference type="InterPro" id="IPR050071">
    <property type="entry name" value="Dehydroquinate_synthase"/>
</dbReference>
<evidence type="ECO:0000256" key="17">
    <source>
        <dbReference type="ARBA" id="ARBA00023239"/>
    </source>
</evidence>
<evidence type="ECO:0000256" key="8">
    <source>
        <dbReference type="ARBA" id="ARBA00013031"/>
    </source>
</evidence>
<feature type="binding site" evidence="19">
    <location>
        <position position="144"/>
    </location>
    <ligand>
        <name>NAD(+)</name>
        <dbReference type="ChEBI" id="CHEBI:57540"/>
    </ligand>
</feature>
<comment type="caution">
    <text evidence="22">The sequence shown here is derived from an EMBL/GenBank/DDBJ whole genome shotgun (WGS) entry which is preliminary data.</text>
</comment>
<comment type="pathway">
    <text evidence="6 19">Metabolic intermediate biosynthesis; chorismate biosynthesis; chorismate from D-erythrose 4-phosphate and phosphoenolpyruvate: step 2/7.</text>
</comment>
<dbReference type="GO" id="GO:0003856">
    <property type="term" value="F:3-dehydroquinate synthase activity"/>
    <property type="evidence" value="ECO:0007669"/>
    <property type="project" value="UniProtKB-UniRule"/>
</dbReference>
<name>A0A964V035_9PROT</name>
<organism evidence="22 23">
    <name type="scientific">Candidatus Fonsibacter lacus</name>
    <dbReference type="NCBI Taxonomy" id="2576439"/>
    <lineage>
        <taxon>Bacteria</taxon>
        <taxon>Pseudomonadati</taxon>
        <taxon>Pseudomonadota</taxon>
        <taxon>Alphaproteobacteria</taxon>
        <taxon>Candidatus Pelagibacterales</taxon>
        <taxon>Candidatus Pelagibacterales incertae sedis</taxon>
        <taxon>Candidatus Fonsibacter</taxon>
    </lineage>
</organism>
<feature type="binding site" evidence="19">
    <location>
        <begin position="131"/>
        <end position="132"/>
    </location>
    <ligand>
        <name>NAD(+)</name>
        <dbReference type="ChEBI" id="CHEBI:57540"/>
    </ligand>
</feature>
<evidence type="ECO:0000256" key="6">
    <source>
        <dbReference type="ARBA" id="ARBA00004661"/>
    </source>
</evidence>
<evidence type="ECO:0000256" key="16">
    <source>
        <dbReference type="ARBA" id="ARBA00023141"/>
    </source>
</evidence>
<evidence type="ECO:0000256" key="9">
    <source>
        <dbReference type="ARBA" id="ARBA00017684"/>
    </source>
</evidence>
<evidence type="ECO:0000256" key="7">
    <source>
        <dbReference type="ARBA" id="ARBA00005412"/>
    </source>
</evidence>
<accession>A0A964V035</accession>
<gene>
    <name evidence="19 22" type="primary">aroB</name>
    <name evidence="22" type="ORF">EBV32_01835</name>
</gene>
<keyword evidence="13 19" id="KW-0547">Nucleotide-binding</keyword>
<comment type="cofactor">
    <cofactor evidence="2 19">
        <name>NAD(+)</name>
        <dbReference type="ChEBI" id="CHEBI:57540"/>
    </cofactor>
</comment>
<evidence type="ECO:0000256" key="3">
    <source>
        <dbReference type="ARBA" id="ARBA00001947"/>
    </source>
</evidence>
<evidence type="ECO:0000256" key="12">
    <source>
        <dbReference type="ARBA" id="ARBA00022723"/>
    </source>
</evidence>
<keyword evidence="15 19" id="KW-0520">NAD</keyword>
<dbReference type="GO" id="GO:0046872">
    <property type="term" value="F:metal ion binding"/>
    <property type="evidence" value="ECO:0007669"/>
    <property type="project" value="UniProtKB-KW"/>
</dbReference>
<dbReference type="NCBIfam" id="TIGR01357">
    <property type="entry name" value="aroB"/>
    <property type="match status" value="1"/>
</dbReference>
<feature type="domain" description="3-dehydroquinate synthase N-terminal" evidence="20">
    <location>
        <begin position="69"/>
        <end position="181"/>
    </location>
</feature>
<dbReference type="Gene3D" id="1.20.1090.10">
    <property type="entry name" value="Dehydroquinate synthase-like - alpha domain"/>
    <property type="match status" value="1"/>
</dbReference>
<evidence type="ECO:0000256" key="10">
    <source>
        <dbReference type="ARBA" id="ARBA00022490"/>
    </source>
</evidence>
<dbReference type="AlphaFoldDB" id="A0A964V035"/>
<feature type="binding site" evidence="19">
    <location>
        <position position="186"/>
    </location>
    <ligand>
        <name>Zn(2+)</name>
        <dbReference type="ChEBI" id="CHEBI:29105"/>
    </ligand>
</feature>
<dbReference type="GO" id="GO:0009073">
    <property type="term" value="P:aromatic amino acid family biosynthetic process"/>
    <property type="evidence" value="ECO:0007669"/>
    <property type="project" value="UniProtKB-KW"/>
</dbReference>
<dbReference type="EC" id="4.2.3.4" evidence="8 19"/>
<keyword evidence="18 19" id="KW-0170">Cobalt</keyword>
<comment type="caution">
    <text evidence="19">Lacks conserved residue(s) required for the propagation of feature annotation.</text>
</comment>
<evidence type="ECO:0000256" key="14">
    <source>
        <dbReference type="ARBA" id="ARBA00022833"/>
    </source>
</evidence>
<dbReference type="InterPro" id="IPR030960">
    <property type="entry name" value="DHQS/DOIS_N"/>
</dbReference>
<evidence type="ECO:0000256" key="18">
    <source>
        <dbReference type="ARBA" id="ARBA00023285"/>
    </source>
</evidence>